<dbReference type="Pfam" id="PF02362">
    <property type="entry name" value="B3"/>
    <property type="match status" value="1"/>
</dbReference>
<reference evidence="8" key="1">
    <citation type="submission" date="2023-10" db="EMBL/GenBank/DDBJ databases">
        <authorList>
            <person name="Domelevo Entfellner J.-B."/>
        </authorList>
    </citation>
    <scope>NUCLEOTIDE SEQUENCE</scope>
</reference>
<dbReference type="GO" id="GO:0005634">
    <property type="term" value="C:nucleus"/>
    <property type="evidence" value="ECO:0007669"/>
    <property type="project" value="UniProtKB-SubCell"/>
</dbReference>
<dbReference type="InterPro" id="IPR015300">
    <property type="entry name" value="DNA-bd_pseudobarrel_sf"/>
</dbReference>
<dbReference type="PROSITE" id="PS50863">
    <property type="entry name" value="B3"/>
    <property type="match status" value="1"/>
</dbReference>
<organism evidence="8 9">
    <name type="scientific">Sphenostylis stenocarpa</name>
    <dbReference type="NCBI Taxonomy" id="92480"/>
    <lineage>
        <taxon>Eukaryota</taxon>
        <taxon>Viridiplantae</taxon>
        <taxon>Streptophyta</taxon>
        <taxon>Embryophyta</taxon>
        <taxon>Tracheophyta</taxon>
        <taxon>Spermatophyta</taxon>
        <taxon>Magnoliopsida</taxon>
        <taxon>eudicotyledons</taxon>
        <taxon>Gunneridae</taxon>
        <taxon>Pentapetalae</taxon>
        <taxon>rosids</taxon>
        <taxon>fabids</taxon>
        <taxon>Fabales</taxon>
        <taxon>Fabaceae</taxon>
        <taxon>Papilionoideae</taxon>
        <taxon>50 kb inversion clade</taxon>
        <taxon>NPAAA clade</taxon>
        <taxon>indigoferoid/millettioid clade</taxon>
        <taxon>Phaseoleae</taxon>
        <taxon>Sphenostylis</taxon>
    </lineage>
</organism>
<keyword evidence="4" id="KW-0804">Transcription</keyword>
<dbReference type="AlphaFoldDB" id="A0AA86VK14"/>
<feature type="region of interest" description="Disordered" evidence="6">
    <location>
        <begin position="1"/>
        <end position="21"/>
    </location>
</feature>
<keyword evidence="9" id="KW-1185">Reference proteome</keyword>
<evidence type="ECO:0000256" key="2">
    <source>
        <dbReference type="ARBA" id="ARBA00023015"/>
    </source>
</evidence>
<keyword evidence="5" id="KW-0539">Nucleus</keyword>
<keyword evidence="2" id="KW-0805">Transcription regulation</keyword>
<sequence length="150" mass="17180">MEDGLSTHQEPEGVAENNVRKSSAVSEEQQLKFIINGGIVKECELSEAFWAELTVDKWKLVLRMPTFEETLSGYLREGDEDVTQGIKVNVYGKGGREFEMTLKKWVKYRTSFFVLNRGWFTFCDQHGLKVNDLVAIRIFRHGITNKMVGA</sequence>
<evidence type="ECO:0000313" key="9">
    <source>
        <dbReference type="Proteomes" id="UP001189624"/>
    </source>
</evidence>
<evidence type="ECO:0000259" key="7">
    <source>
        <dbReference type="PROSITE" id="PS50863"/>
    </source>
</evidence>
<dbReference type="SUPFAM" id="SSF101936">
    <property type="entry name" value="DNA-binding pseudobarrel domain"/>
    <property type="match status" value="1"/>
</dbReference>
<gene>
    <name evidence="8" type="ORF">AYBTSS11_LOCUS14913</name>
</gene>
<name>A0AA86VK14_9FABA</name>
<protein>
    <recommendedName>
        <fullName evidence="7">TF-B3 domain-containing protein</fullName>
    </recommendedName>
</protein>
<keyword evidence="3" id="KW-0238">DNA-binding</keyword>
<comment type="subcellular location">
    <subcellularLocation>
        <location evidence="1">Nucleus</location>
    </subcellularLocation>
</comment>
<dbReference type="EMBL" id="OY731401">
    <property type="protein sequence ID" value="CAJ1951697.1"/>
    <property type="molecule type" value="Genomic_DNA"/>
</dbReference>
<proteinExistence type="predicted"/>
<dbReference type="InterPro" id="IPR003340">
    <property type="entry name" value="B3_DNA-bd"/>
</dbReference>
<dbReference type="Gramene" id="rna-AYBTSS11_LOCUS14913">
    <property type="protein sequence ID" value="CAJ1951697.1"/>
    <property type="gene ID" value="gene-AYBTSS11_LOCUS14913"/>
</dbReference>
<evidence type="ECO:0000256" key="3">
    <source>
        <dbReference type="ARBA" id="ARBA00023125"/>
    </source>
</evidence>
<evidence type="ECO:0000256" key="4">
    <source>
        <dbReference type="ARBA" id="ARBA00023163"/>
    </source>
</evidence>
<dbReference type="Gene3D" id="2.40.330.10">
    <property type="entry name" value="DNA-binding pseudobarrel domain"/>
    <property type="match status" value="1"/>
</dbReference>
<evidence type="ECO:0000256" key="5">
    <source>
        <dbReference type="ARBA" id="ARBA00023242"/>
    </source>
</evidence>
<evidence type="ECO:0000256" key="1">
    <source>
        <dbReference type="ARBA" id="ARBA00004123"/>
    </source>
</evidence>
<feature type="domain" description="TF-B3" evidence="7">
    <location>
        <begin position="87"/>
        <end position="150"/>
    </location>
</feature>
<evidence type="ECO:0000256" key="6">
    <source>
        <dbReference type="SAM" id="MobiDB-lite"/>
    </source>
</evidence>
<accession>A0AA86VK14</accession>
<dbReference type="GO" id="GO:0003677">
    <property type="term" value="F:DNA binding"/>
    <property type="evidence" value="ECO:0007669"/>
    <property type="project" value="UniProtKB-KW"/>
</dbReference>
<dbReference type="CDD" id="cd10017">
    <property type="entry name" value="B3_DNA"/>
    <property type="match status" value="1"/>
</dbReference>
<dbReference type="Proteomes" id="UP001189624">
    <property type="component" value="Chromosome 4"/>
</dbReference>
<evidence type="ECO:0000313" key="8">
    <source>
        <dbReference type="EMBL" id="CAJ1951697.1"/>
    </source>
</evidence>